<dbReference type="InterPro" id="IPR043519">
    <property type="entry name" value="NT_sf"/>
</dbReference>
<evidence type="ECO:0000313" key="3">
    <source>
        <dbReference type="Proteomes" id="UP000184028"/>
    </source>
</evidence>
<evidence type="ECO:0000259" key="1">
    <source>
        <dbReference type="SMART" id="SM00954"/>
    </source>
</evidence>
<dbReference type="SMART" id="SM00954">
    <property type="entry name" value="RelA_SpoT"/>
    <property type="match status" value="1"/>
</dbReference>
<dbReference type="AlphaFoldDB" id="A0A1M6ZWI3"/>
<dbReference type="OrthoDB" id="9801824at2"/>
<dbReference type="PANTHER" id="PTHR41773">
    <property type="entry name" value="GTP PYROPHOSPHATASE-RELATED"/>
    <property type="match status" value="1"/>
</dbReference>
<dbReference type="STRING" id="946677.SAMN05444484_1011185"/>
<dbReference type="Gene3D" id="1.10.287.860">
    <property type="entry name" value="Nucleotidyltransferase"/>
    <property type="match status" value="1"/>
</dbReference>
<gene>
    <name evidence="2" type="ORF">SAMN05444484_1011185</name>
</gene>
<accession>A0A1M6ZWI3</accession>
<dbReference type="PANTHER" id="PTHR41773:SF1">
    <property type="entry name" value="RELA_SPOT DOMAIN-CONTAINING PROTEIN"/>
    <property type="match status" value="1"/>
</dbReference>
<proteinExistence type="predicted"/>
<dbReference type="GO" id="GO:0015969">
    <property type="term" value="P:guanosine tetraphosphate metabolic process"/>
    <property type="evidence" value="ECO:0007669"/>
    <property type="project" value="InterPro"/>
</dbReference>
<sequence length="301" mass="35566">MDVRNEYLSLKEEYDDFLIEIKRIIEKILKVNNIPIAFDILGRTKTLDSIEEKLLAKRYTIKESITELNDLVGIRIVLLFPGLKDDVVNLLSEKFQVMDVIQKKIPVDKFGYNSVHLILGIKEEWSQSLNFENHSSKKIEIQIRTVAEHIWAETSHVLFYKKEENIPNIIRRDFHRLSALLEIIDENLQNIKNRVEYHFTEVQENEYDEILIMDLNPETFKRVMLKNSNGLYDFEDQKNKELSSRIEKNYNILNAGYLDTLIMDKIDLHNLSSQEFVQKVLELLDDKLDSEEKKSYDSKPK</sequence>
<dbReference type="InterPro" id="IPR007685">
    <property type="entry name" value="RelA_SpoT"/>
</dbReference>
<dbReference type="Proteomes" id="UP000184028">
    <property type="component" value="Unassembled WGS sequence"/>
</dbReference>
<evidence type="ECO:0000313" key="2">
    <source>
        <dbReference type="EMBL" id="SHL34878.1"/>
    </source>
</evidence>
<organism evidence="2 3">
    <name type="scientific">Flavobacterium chilense</name>
    <dbReference type="NCBI Taxonomy" id="946677"/>
    <lineage>
        <taxon>Bacteria</taxon>
        <taxon>Pseudomonadati</taxon>
        <taxon>Bacteroidota</taxon>
        <taxon>Flavobacteriia</taxon>
        <taxon>Flavobacteriales</taxon>
        <taxon>Flavobacteriaceae</taxon>
        <taxon>Flavobacterium</taxon>
    </lineage>
</organism>
<dbReference type="Gene3D" id="3.30.460.10">
    <property type="entry name" value="Beta Polymerase, domain 2"/>
    <property type="match status" value="1"/>
</dbReference>
<dbReference type="CDD" id="cd05399">
    <property type="entry name" value="NT_Rel-Spo_like"/>
    <property type="match status" value="1"/>
</dbReference>
<feature type="domain" description="RelA/SpoT" evidence="1">
    <location>
        <begin position="42"/>
        <end position="166"/>
    </location>
</feature>
<dbReference type="SUPFAM" id="SSF81301">
    <property type="entry name" value="Nucleotidyltransferase"/>
    <property type="match status" value="1"/>
</dbReference>
<name>A0A1M6ZWI3_9FLAO</name>
<reference evidence="3" key="1">
    <citation type="submission" date="2016-11" db="EMBL/GenBank/DDBJ databases">
        <authorList>
            <person name="Varghese N."/>
            <person name="Submissions S."/>
        </authorList>
    </citation>
    <scope>NUCLEOTIDE SEQUENCE [LARGE SCALE GENOMIC DNA]</scope>
    <source>
        <strain evidence="3">DSM 24724</strain>
    </source>
</reference>
<dbReference type="RefSeq" id="WP_068841027.1">
    <property type="nucleotide sequence ID" value="NZ_FRBT01000001.1"/>
</dbReference>
<protein>
    <submittedName>
        <fullName evidence="2">PpGpp synthetase catalytic domain-containing protein (RelA/SpoT-type nucleotidyltranferase)</fullName>
    </submittedName>
</protein>
<dbReference type="Pfam" id="PF04607">
    <property type="entry name" value="RelA_SpoT"/>
    <property type="match status" value="1"/>
</dbReference>
<keyword evidence="3" id="KW-1185">Reference proteome</keyword>
<dbReference type="EMBL" id="FRBT01000001">
    <property type="protein sequence ID" value="SHL34878.1"/>
    <property type="molecule type" value="Genomic_DNA"/>
</dbReference>